<organism evidence="1 2">
    <name type="scientific">Ligilactobacillus murinus</name>
    <dbReference type="NCBI Taxonomy" id="1622"/>
    <lineage>
        <taxon>Bacteria</taxon>
        <taxon>Bacillati</taxon>
        <taxon>Bacillota</taxon>
        <taxon>Bacilli</taxon>
        <taxon>Lactobacillales</taxon>
        <taxon>Lactobacillaceae</taxon>
        <taxon>Ligilactobacillus</taxon>
    </lineage>
</organism>
<evidence type="ECO:0000313" key="1">
    <source>
        <dbReference type="EMBL" id="RXV75229.1"/>
    </source>
</evidence>
<dbReference type="Pfam" id="PF04630">
    <property type="entry name" value="Phage_TTP_1"/>
    <property type="match status" value="1"/>
</dbReference>
<reference evidence="1 2" key="1">
    <citation type="submission" date="2018-09" db="EMBL/GenBank/DDBJ databases">
        <title>Murine metabolic-syndrome-specific gut microbial biobank.</title>
        <authorList>
            <person name="Liu C."/>
        </authorList>
    </citation>
    <scope>NUCLEOTIDE SEQUENCE [LARGE SCALE GENOMIC DNA]</scope>
    <source>
        <strain evidence="1 2">C-30</strain>
    </source>
</reference>
<name>A0A4Q2AXU8_9LACO</name>
<dbReference type="EMBL" id="QZFR01000007">
    <property type="protein sequence ID" value="RXV75229.1"/>
    <property type="molecule type" value="Genomic_DNA"/>
</dbReference>
<accession>A0A4Q2AXU8</accession>
<dbReference type="AlphaFoldDB" id="A0A4Q2AXU8"/>
<gene>
    <name evidence="1" type="ORF">D6C19_01945</name>
</gene>
<comment type="caution">
    <text evidence="1">The sequence shown here is derived from an EMBL/GenBank/DDBJ whole genome shotgun (WGS) entry which is preliminary data.</text>
</comment>
<dbReference type="InterPro" id="IPR006490">
    <property type="entry name" value="Maj_tail_phi13"/>
</dbReference>
<protein>
    <submittedName>
        <fullName evidence="1">Phage tail protein</fullName>
    </submittedName>
</protein>
<proteinExistence type="predicted"/>
<sequence>MFVGFKRLKIQPFKTNADGSVVPDGKLITIEGNPNKGATVQAEISGMSKDTKVISGSNIAYYISRKGVKEPKVEFEMLDIQQEDETRILGREETENGVQLTGQNTEAPYCGIVMESNDGQGNTAVVGMFYGVFSHDSDTLKTEEVGEDFTPENEKYTFTASANPDNDATFGGQYMAKYAGPSKEAIEEINKRVLRTSVSATTVTQPTGD</sequence>
<evidence type="ECO:0000313" key="2">
    <source>
        <dbReference type="Proteomes" id="UP000289316"/>
    </source>
</evidence>
<dbReference type="OrthoDB" id="2408663at2"/>
<dbReference type="InterPro" id="IPR006724">
    <property type="entry name" value="Phage_TTP"/>
</dbReference>
<dbReference type="RefSeq" id="WP_129303191.1">
    <property type="nucleotide sequence ID" value="NZ_QZFR01000007.1"/>
</dbReference>
<dbReference type="Proteomes" id="UP000289316">
    <property type="component" value="Unassembled WGS sequence"/>
</dbReference>
<dbReference type="NCBIfam" id="TIGR01603">
    <property type="entry name" value="maj_tail_phi13"/>
    <property type="match status" value="1"/>
</dbReference>